<sequence>MNAPAHIPQSGLPVGTETEDWRILSARIAWIFWLTDRRAEFPANPEQEKMLWNQQAPEFRAYVRKTLRNLESEGIRLRKD</sequence>
<accession>A0A916VSP1</accession>
<dbReference type="AlphaFoldDB" id="A0A916VSP1"/>
<evidence type="ECO:0000313" key="1">
    <source>
        <dbReference type="EMBL" id="GGA29388.1"/>
    </source>
</evidence>
<proteinExistence type="predicted"/>
<dbReference type="Proteomes" id="UP000628017">
    <property type="component" value="Unassembled WGS sequence"/>
</dbReference>
<evidence type="ECO:0000313" key="2">
    <source>
        <dbReference type="Proteomes" id="UP000628017"/>
    </source>
</evidence>
<keyword evidence="2" id="KW-1185">Reference proteome</keyword>
<name>A0A916VSP1_9RHOB</name>
<comment type="caution">
    <text evidence="1">The sequence shown here is derived from an EMBL/GenBank/DDBJ whole genome shotgun (WGS) entry which is preliminary data.</text>
</comment>
<organism evidence="1 2">
    <name type="scientific">Neptunicoccus cionae</name>
    <dbReference type="NCBI Taxonomy" id="2035344"/>
    <lineage>
        <taxon>Bacteria</taxon>
        <taxon>Pseudomonadati</taxon>
        <taxon>Pseudomonadota</taxon>
        <taxon>Alphaproteobacteria</taxon>
        <taxon>Rhodobacterales</taxon>
        <taxon>Paracoccaceae</taxon>
        <taxon>Neptunicoccus</taxon>
    </lineage>
</organism>
<reference evidence="1" key="2">
    <citation type="submission" date="2020-09" db="EMBL/GenBank/DDBJ databases">
        <authorList>
            <person name="Sun Q."/>
            <person name="Zhou Y."/>
        </authorList>
    </citation>
    <scope>NUCLEOTIDE SEQUENCE</scope>
    <source>
        <strain evidence="1">CGMCC 1.15880</strain>
    </source>
</reference>
<dbReference type="RefSeq" id="WP_188678017.1">
    <property type="nucleotide sequence ID" value="NZ_BMKA01000006.1"/>
</dbReference>
<dbReference type="EMBL" id="BMKA01000006">
    <property type="protein sequence ID" value="GGA29388.1"/>
    <property type="molecule type" value="Genomic_DNA"/>
</dbReference>
<reference evidence="1" key="1">
    <citation type="journal article" date="2014" name="Int. J. Syst. Evol. Microbiol.">
        <title>Complete genome sequence of Corynebacterium casei LMG S-19264T (=DSM 44701T), isolated from a smear-ripened cheese.</title>
        <authorList>
            <consortium name="US DOE Joint Genome Institute (JGI-PGF)"/>
            <person name="Walter F."/>
            <person name="Albersmeier A."/>
            <person name="Kalinowski J."/>
            <person name="Ruckert C."/>
        </authorList>
    </citation>
    <scope>NUCLEOTIDE SEQUENCE</scope>
    <source>
        <strain evidence="1">CGMCC 1.15880</strain>
    </source>
</reference>
<protein>
    <submittedName>
        <fullName evidence="1">Uncharacterized protein</fullName>
    </submittedName>
</protein>
<gene>
    <name evidence="1" type="ORF">GCM10011498_33200</name>
</gene>